<organism evidence="3 4">
    <name type="scientific">Arthrobacter cheniae</name>
    <dbReference type="NCBI Taxonomy" id="1258888"/>
    <lineage>
        <taxon>Bacteria</taxon>
        <taxon>Bacillati</taxon>
        <taxon>Actinomycetota</taxon>
        <taxon>Actinomycetes</taxon>
        <taxon>Micrococcales</taxon>
        <taxon>Micrococcaceae</taxon>
        <taxon>Arthrobacter</taxon>
    </lineage>
</organism>
<feature type="transmembrane region" description="Helical" evidence="1">
    <location>
        <begin position="199"/>
        <end position="220"/>
    </location>
</feature>
<name>A0A3A5M001_9MICC</name>
<feature type="signal peptide" evidence="2">
    <location>
        <begin position="1"/>
        <end position="18"/>
    </location>
</feature>
<comment type="caution">
    <text evidence="3">The sequence shown here is derived from an EMBL/GenBank/DDBJ whole genome shotgun (WGS) entry which is preliminary data.</text>
</comment>
<accession>A0A3A5M001</accession>
<evidence type="ECO:0000313" key="3">
    <source>
        <dbReference type="EMBL" id="RJT78383.1"/>
    </source>
</evidence>
<gene>
    <name evidence="3" type="ORF">D6T63_12790</name>
</gene>
<reference evidence="3 4" key="1">
    <citation type="submission" date="2018-09" db="EMBL/GenBank/DDBJ databases">
        <title>Novel species of Arthrobacter.</title>
        <authorList>
            <person name="Liu Q."/>
            <person name="Xin Y.-H."/>
        </authorList>
    </citation>
    <scope>NUCLEOTIDE SEQUENCE [LARGE SCALE GENOMIC DNA]</scope>
    <source>
        <strain evidence="3 4">Hz2</strain>
    </source>
</reference>
<keyword evidence="1" id="KW-1133">Transmembrane helix</keyword>
<evidence type="ECO:0000256" key="2">
    <source>
        <dbReference type="SAM" id="SignalP"/>
    </source>
</evidence>
<protein>
    <recommendedName>
        <fullName evidence="5">Integral membrane protein</fullName>
    </recommendedName>
</protein>
<evidence type="ECO:0008006" key="5">
    <source>
        <dbReference type="Google" id="ProtNLM"/>
    </source>
</evidence>
<keyword evidence="1" id="KW-0472">Membrane</keyword>
<evidence type="ECO:0000313" key="4">
    <source>
        <dbReference type="Proteomes" id="UP000272560"/>
    </source>
</evidence>
<proteinExistence type="predicted"/>
<evidence type="ECO:0000256" key="1">
    <source>
        <dbReference type="SAM" id="Phobius"/>
    </source>
</evidence>
<keyword evidence="1" id="KW-0812">Transmembrane</keyword>
<sequence>MRTFLSALLALLSLVVTAGGLASAWIDGNLVQESGFVALAAPLADDADFQAALSDSLVKEVTGNTGLPERLDSFVEPLIRDAAGAVTGSPGYSAAWTETLRLSHAFTFARAPEPSEPAPAVLTLDLGPVVRLVAESLGGGLGLDIPLPSDTTIDIGSIERGGVLSGVAEAVQAWKLYLAGAGILALLALVIAQRRGTTLALLGLGVAGIGVVGLLARIWVPGNAARAPGSGTSAIADVFVTGLAERAGADLAASSMPVVVGGVLALVIGVVGQLAFGRRRRAQPTAQP</sequence>
<keyword evidence="4" id="KW-1185">Reference proteome</keyword>
<feature type="transmembrane region" description="Helical" evidence="1">
    <location>
        <begin position="174"/>
        <end position="192"/>
    </location>
</feature>
<keyword evidence="2" id="KW-0732">Signal</keyword>
<feature type="chain" id="PRO_5038742259" description="Integral membrane protein" evidence="2">
    <location>
        <begin position="19"/>
        <end position="288"/>
    </location>
</feature>
<dbReference type="EMBL" id="QZVT01000006">
    <property type="protein sequence ID" value="RJT78383.1"/>
    <property type="molecule type" value="Genomic_DNA"/>
</dbReference>
<feature type="transmembrane region" description="Helical" evidence="1">
    <location>
        <begin position="256"/>
        <end position="276"/>
    </location>
</feature>
<dbReference type="Proteomes" id="UP000272560">
    <property type="component" value="Unassembled WGS sequence"/>
</dbReference>
<dbReference type="AlphaFoldDB" id="A0A3A5M001"/>